<dbReference type="InterPro" id="IPR016181">
    <property type="entry name" value="Acyl_CoA_acyltransferase"/>
</dbReference>
<evidence type="ECO:0000259" key="1">
    <source>
        <dbReference type="PROSITE" id="PS51186"/>
    </source>
</evidence>
<gene>
    <name evidence="2" type="ORF">LPB136_07940</name>
</gene>
<dbReference type="OrthoDB" id="9798081at2"/>
<feature type="domain" description="N-acetyltransferase" evidence="1">
    <location>
        <begin position="8"/>
        <end position="167"/>
    </location>
</feature>
<accession>A0A1L3JJL5</accession>
<dbReference type="EMBL" id="CP018155">
    <property type="protein sequence ID" value="APG65283.1"/>
    <property type="molecule type" value="Genomic_DNA"/>
</dbReference>
<dbReference type="SUPFAM" id="SSF55729">
    <property type="entry name" value="Acyl-CoA N-acyltransferases (Nat)"/>
    <property type="match status" value="1"/>
</dbReference>
<keyword evidence="3" id="KW-1185">Reference proteome</keyword>
<dbReference type="InterPro" id="IPR051531">
    <property type="entry name" value="N-acetyltransferase"/>
</dbReference>
<dbReference type="Proteomes" id="UP000181898">
    <property type="component" value="Chromosome"/>
</dbReference>
<dbReference type="Pfam" id="PF13302">
    <property type="entry name" value="Acetyltransf_3"/>
    <property type="match status" value="1"/>
</dbReference>
<dbReference type="InterPro" id="IPR000182">
    <property type="entry name" value="GNAT_dom"/>
</dbReference>
<reference evidence="2 3" key="1">
    <citation type="submission" date="2016-11" db="EMBL/GenBank/DDBJ databases">
        <title>Tenacibaculum sp. LPB0136, isolated from marine environment.</title>
        <authorList>
            <person name="Kim E."/>
            <person name="Yi H."/>
        </authorList>
    </citation>
    <scope>NUCLEOTIDE SEQUENCE [LARGE SCALE GENOMIC DNA]</scope>
    <source>
        <strain evidence="2 3">LPB0136</strain>
    </source>
</reference>
<dbReference type="AlphaFoldDB" id="A0A1L3JJL5"/>
<dbReference type="RefSeq" id="WP_072555755.1">
    <property type="nucleotide sequence ID" value="NZ_CP018155.1"/>
</dbReference>
<dbReference type="PANTHER" id="PTHR43792:SF1">
    <property type="entry name" value="N-ACETYLTRANSFERASE DOMAIN-CONTAINING PROTEIN"/>
    <property type="match status" value="1"/>
</dbReference>
<organism evidence="2 3">
    <name type="scientific">Tenacibaculum todarodis</name>
    <dbReference type="NCBI Taxonomy" id="1850252"/>
    <lineage>
        <taxon>Bacteria</taxon>
        <taxon>Pseudomonadati</taxon>
        <taxon>Bacteroidota</taxon>
        <taxon>Flavobacteriia</taxon>
        <taxon>Flavobacteriales</taxon>
        <taxon>Flavobacteriaceae</taxon>
        <taxon>Tenacibaculum</taxon>
    </lineage>
</organism>
<dbReference type="PROSITE" id="PS51186">
    <property type="entry name" value="GNAT"/>
    <property type="match status" value="1"/>
</dbReference>
<dbReference type="Gene3D" id="3.40.630.30">
    <property type="match status" value="1"/>
</dbReference>
<protein>
    <recommendedName>
        <fullName evidence="1">N-acetyltransferase domain-containing protein</fullName>
    </recommendedName>
</protein>
<sequence length="167" mass="19268">MNLESQRLIIREIEISDAPFYFALFNDPDWIKFISDKNLKSIEETEAYLKKMKVDNAKLGGLGFFTVLLKETNKAIGVSTALQRDNLDFVDIGYGFLPKYRGKGYASEATKLIIEYVRKKFKQQKVLAFTMPDNVASQKLLKNLNFKYVGLQVIFENEEDAVFELLF</sequence>
<dbReference type="KEGG" id="ten:LPB136_07940"/>
<name>A0A1L3JJL5_9FLAO</name>
<proteinExistence type="predicted"/>
<dbReference type="GO" id="GO:0016747">
    <property type="term" value="F:acyltransferase activity, transferring groups other than amino-acyl groups"/>
    <property type="evidence" value="ECO:0007669"/>
    <property type="project" value="InterPro"/>
</dbReference>
<evidence type="ECO:0000313" key="2">
    <source>
        <dbReference type="EMBL" id="APG65283.1"/>
    </source>
</evidence>
<evidence type="ECO:0000313" key="3">
    <source>
        <dbReference type="Proteomes" id="UP000181898"/>
    </source>
</evidence>
<dbReference type="PANTHER" id="PTHR43792">
    <property type="entry name" value="GNAT FAMILY, PUTATIVE (AFU_ORTHOLOGUE AFUA_3G00765)-RELATED-RELATED"/>
    <property type="match status" value="1"/>
</dbReference>
<dbReference type="STRING" id="1850252.LPB136_07940"/>